<reference evidence="2 3" key="1">
    <citation type="submission" date="2022-07" db="EMBL/GenBank/DDBJ databases">
        <authorList>
            <person name="Xamxidin M."/>
            <person name="Wu M."/>
        </authorList>
    </citation>
    <scope>NUCLEOTIDE SEQUENCE [LARGE SCALE GENOMIC DNA]</scope>
    <source>
        <strain evidence="2 3">NBRC 111650</strain>
    </source>
</reference>
<evidence type="ECO:0000259" key="1">
    <source>
        <dbReference type="Pfam" id="PF07238"/>
    </source>
</evidence>
<comment type="caution">
    <text evidence="2">The sequence shown here is derived from an EMBL/GenBank/DDBJ whole genome shotgun (WGS) entry which is preliminary data.</text>
</comment>
<dbReference type="Gene3D" id="2.40.10.220">
    <property type="entry name" value="predicted glycosyltransferase like domains"/>
    <property type="match status" value="1"/>
</dbReference>
<protein>
    <submittedName>
        <fullName evidence="2">PilZ domain-containing protein</fullName>
    </submittedName>
</protein>
<dbReference type="InterPro" id="IPR009875">
    <property type="entry name" value="PilZ_domain"/>
</dbReference>
<evidence type="ECO:0000313" key="2">
    <source>
        <dbReference type="EMBL" id="MCQ8895953.1"/>
    </source>
</evidence>
<name>A0ABT1WEK9_9BURK</name>
<accession>A0ABT1WEK9</accession>
<organism evidence="2 3">
    <name type="scientific">Limnobacter humi</name>
    <dbReference type="NCBI Taxonomy" id="1778671"/>
    <lineage>
        <taxon>Bacteria</taxon>
        <taxon>Pseudomonadati</taxon>
        <taxon>Pseudomonadota</taxon>
        <taxon>Betaproteobacteria</taxon>
        <taxon>Burkholderiales</taxon>
        <taxon>Burkholderiaceae</taxon>
        <taxon>Limnobacter</taxon>
    </lineage>
</organism>
<proteinExistence type="predicted"/>
<keyword evidence="3" id="KW-1185">Reference proteome</keyword>
<dbReference type="Pfam" id="PF07238">
    <property type="entry name" value="PilZ"/>
    <property type="match status" value="1"/>
</dbReference>
<feature type="domain" description="PilZ" evidence="1">
    <location>
        <begin position="26"/>
        <end position="119"/>
    </location>
</feature>
<dbReference type="EMBL" id="JANIGO010000002">
    <property type="protein sequence ID" value="MCQ8895953.1"/>
    <property type="molecule type" value="Genomic_DNA"/>
</dbReference>
<evidence type="ECO:0000313" key="3">
    <source>
        <dbReference type="Proteomes" id="UP001204142"/>
    </source>
</evidence>
<sequence>MREAMSNPSAAPVNKTAKESARPWMLSLNLTDKGHVAQVYMPFVKGGGVFVETDKDYNLGDPVFVLLTVGDEARKFPINGKVVWVCGPNARGDKPQGIGIQFPKDDSGESARQAIEQMVGKMVYSIKKTSTL</sequence>
<dbReference type="RefSeq" id="WP_256763727.1">
    <property type="nucleotide sequence ID" value="NZ_JANIGO010000002.1"/>
</dbReference>
<gene>
    <name evidence="2" type="ORF">NQT62_05805</name>
</gene>
<dbReference type="Proteomes" id="UP001204142">
    <property type="component" value="Unassembled WGS sequence"/>
</dbReference>